<keyword evidence="3" id="KW-1185">Reference proteome</keyword>
<evidence type="ECO:0000313" key="3">
    <source>
        <dbReference type="Proteomes" id="UP000027456"/>
    </source>
</evidence>
<organism evidence="2 3">
    <name type="scientific">Rhizoctonia solani 123E</name>
    <dbReference type="NCBI Taxonomy" id="1423351"/>
    <lineage>
        <taxon>Eukaryota</taxon>
        <taxon>Fungi</taxon>
        <taxon>Dikarya</taxon>
        <taxon>Basidiomycota</taxon>
        <taxon>Agaricomycotina</taxon>
        <taxon>Agaricomycetes</taxon>
        <taxon>Cantharellales</taxon>
        <taxon>Ceratobasidiaceae</taxon>
        <taxon>Rhizoctonia</taxon>
    </lineage>
</organism>
<feature type="compositionally biased region" description="Low complexity" evidence="1">
    <location>
        <begin position="45"/>
        <end position="55"/>
    </location>
</feature>
<evidence type="ECO:0000256" key="1">
    <source>
        <dbReference type="SAM" id="MobiDB-lite"/>
    </source>
</evidence>
<dbReference type="AlphaFoldDB" id="A0A074S7E8"/>
<gene>
    <name evidence="2" type="ORF">V565_005480</name>
</gene>
<evidence type="ECO:0000313" key="2">
    <source>
        <dbReference type="EMBL" id="KEP55321.1"/>
    </source>
</evidence>
<comment type="caution">
    <text evidence="2">The sequence shown here is derived from an EMBL/GenBank/DDBJ whole genome shotgun (WGS) entry which is preliminary data.</text>
</comment>
<feature type="compositionally biased region" description="Polar residues" evidence="1">
    <location>
        <begin position="16"/>
        <end position="35"/>
    </location>
</feature>
<name>A0A074S7E8_9AGAM</name>
<feature type="region of interest" description="Disordered" evidence="1">
    <location>
        <begin position="1"/>
        <end position="81"/>
    </location>
</feature>
<dbReference type="Proteomes" id="UP000027456">
    <property type="component" value="Unassembled WGS sequence"/>
</dbReference>
<sequence>MPLFKKNHDVPVDTNYAGNPNDPNYAVASQYTPESNAYAGGTGPTGHHTSGVGTHLPGANTTTDYYDSPQNTQSTTYDHSTSGYNHQPGGAMNHNQPMHHEVGRGALASEPGHPMGGHMGTGMGATTAGTTGGLTGRDHHAPHTGTGAHNVHNTAPIGMTGATGGNMSAADARKLEMKGKAQQLAGMILSSQSMKAKGNAKEQEAAAIRHHQTNIATAESHEAQARLAREQAGQNPYH</sequence>
<proteinExistence type="predicted"/>
<accession>A0A074S7E8</accession>
<feature type="compositionally biased region" description="Basic and acidic residues" evidence="1">
    <location>
        <begin position="1"/>
        <end position="11"/>
    </location>
</feature>
<reference evidence="2 3" key="1">
    <citation type="submission" date="2013-12" db="EMBL/GenBank/DDBJ databases">
        <authorList>
            <person name="Cubeta M."/>
            <person name="Pakala S."/>
            <person name="Fedorova N."/>
            <person name="Thomas E."/>
            <person name="Dean R."/>
            <person name="Jabaji S."/>
            <person name="Neate S."/>
            <person name="Toda T."/>
            <person name="Tavantzis S."/>
            <person name="Vilgalys R."/>
            <person name="Bharathan N."/>
            <person name="Pakala S."/>
            <person name="Losada L.S."/>
            <person name="Zafar N."/>
            <person name="Nierman W."/>
        </authorList>
    </citation>
    <scope>NUCLEOTIDE SEQUENCE [LARGE SCALE GENOMIC DNA]</scope>
    <source>
        <strain evidence="2 3">123E</strain>
    </source>
</reference>
<dbReference type="OrthoDB" id="3184298at2759"/>
<dbReference type="EMBL" id="AZST01000007">
    <property type="protein sequence ID" value="KEP55321.1"/>
    <property type="molecule type" value="Genomic_DNA"/>
</dbReference>
<protein>
    <submittedName>
        <fullName evidence="2">CsbD domain protein</fullName>
    </submittedName>
</protein>
<dbReference type="HOGENOM" id="CLU_1062369_0_0_1"/>
<feature type="compositionally biased region" description="Polar residues" evidence="1">
    <location>
        <begin position="59"/>
        <end position="81"/>
    </location>
</feature>